<comment type="caution">
    <text evidence="2">The sequence shown here is derived from an EMBL/GenBank/DDBJ whole genome shotgun (WGS) entry which is preliminary data.</text>
</comment>
<sequence length="92" mass="9932">MSPIRAADDPVPFAFCRDDACVTLKRGGCIRKISHVNLCHAATTGHEKAGLDHYTFLQCVAPPPFTLSKEGRADVYPPGRSHGVASSIDLLR</sequence>
<protein>
    <submittedName>
        <fullName evidence="2">Uncharacterized protein</fullName>
    </submittedName>
</protein>
<dbReference type="EMBL" id="SRLO01000401">
    <property type="protein sequence ID" value="TNN57602.1"/>
    <property type="molecule type" value="Genomic_DNA"/>
</dbReference>
<gene>
    <name evidence="2" type="ORF">EYF80_032204</name>
</gene>
<evidence type="ECO:0000256" key="1">
    <source>
        <dbReference type="SAM" id="MobiDB-lite"/>
    </source>
</evidence>
<reference evidence="2 3" key="1">
    <citation type="submission" date="2019-03" db="EMBL/GenBank/DDBJ databases">
        <title>First draft genome of Liparis tanakae, snailfish: a comprehensive survey of snailfish specific genes.</title>
        <authorList>
            <person name="Kim W."/>
            <person name="Song I."/>
            <person name="Jeong J.-H."/>
            <person name="Kim D."/>
            <person name="Kim S."/>
            <person name="Ryu S."/>
            <person name="Song J.Y."/>
            <person name="Lee S.K."/>
        </authorList>
    </citation>
    <scope>NUCLEOTIDE SEQUENCE [LARGE SCALE GENOMIC DNA]</scope>
    <source>
        <tissue evidence="2">Muscle</tissue>
    </source>
</reference>
<evidence type="ECO:0000313" key="2">
    <source>
        <dbReference type="EMBL" id="TNN57602.1"/>
    </source>
</evidence>
<organism evidence="2 3">
    <name type="scientific">Liparis tanakae</name>
    <name type="common">Tanaka's snailfish</name>
    <dbReference type="NCBI Taxonomy" id="230148"/>
    <lineage>
        <taxon>Eukaryota</taxon>
        <taxon>Metazoa</taxon>
        <taxon>Chordata</taxon>
        <taxon>Craniata</taxon>
        <taxon>Vertebrata</taxon>
        <taxon>Euteleostomi</taxon>
        <taxon>Actinopterygii</taxon>
        <taxon>Neopterygii</taxon>
        <taxon>Teleostei</taxon>
        <taxon>Neoteleostei</taxon>
        <taxon>Acanthomorphata</taxon>
        <taxon>Eupercaria</taxon>
        <taxon>Perciformes</taxon>
        <taxon>Cottioidei</taxon>
        <taxon>Cottales</taxon>
        <taxon>Liparidae</taxon>
        <taxon>Liparis</taxon>
    </lineage>
</organism>
<feature type="region of interest" description="Disordered" evidence="1">
    <location>
        <begin position="71"/>
        <end position="92"/>
    </location>
</feature>
<accession>A0A4Z2GY66</accession>
<evidence type="ECO:0000313" key="3">
    <source>
        <dbReference type="Proteomes" id="UP000314294"/>
    </source>
</evidence>
<dbReference type="AlphaFoldDB" id="A0A4Z2GY66"/>
<proteinExistence type="predicted"/>
<name>A0A4Z2GY66_9TELE</name>
<dbReference type="Proteomes" id="UP000314294">
    <property type="component" value="Unassembled WGS sequence"/>
</dbReference>
<keyword evidence="3" id="KW-1185">Reference proteome</keyword>